<dbReference type="InterPro" id="IPR029024">
    <property type="entry name" value="TerB-like"/>
</dbReference>
<dbReference type="Proteomes" id="UP000199093">
    <property type="component" value="Unassembled WGS sequence"/>
</dbReference>
<dbReference type="CDD" id="cd07176">
    <property type="entry name" value="terB"/>
    <property type="match status" value="1"/>
</dbReference>
<dbReference type="RefSeq" id="WP_165616842.1">
    <property type="nucleotide sequence ID" value="NZ_FNEJ01000013.1"/>
</dbReference>
<evidence type="ECO:0000313" key="3">
    <source>
        <dbReference type="Proteomes" id="UP000199093"/>
    </source>
</evidence>
<evidence type="ECO:0000313" key="2">
    <source>
        <dbReference type="EMBL" id="SDI96239.1"/>
    </source>
</evidence>
<feature type="domain" description="Co-chaperone DjlA N-terminal" evidence="1">
    <location>
        <begin position="26"/>
        <end position="139"/>
    </location>
</feature>
<dbReference type="InterPro" id="IPR007791">
    <property type="entry name" value="DjlA_N"/>
</dbReference>
<dbReference type="EMBL" id="FNEJ01000013">
    <property type="protein sequence ID" value="SDI96239.1"/>
    <property type="molecule type" value="Genomic_DNA"/>
</dbReference>
<accession>A0A1G8PUL0</accession>
<dbReference type="AlphaFoldDB" id="A0A1G8PUL0"/>
<dbReference type="Pfam" id="PF05099">
    <property type="entry name" value="TerB"/>
    <property type="match status" value="1"/>
</dbReference>
<proteinExistence type="predicted"/>
<reference evidence="2 3" key="1">
    <citation type="submission" date="2016-10" db="EMBL/GenBank/DDBJ databases">
        <authorList>
            <person name="de Groot N.N."/>
        </authorList>
    </citation>
    <scope>NUCLEOTIDE SEQUENCE [LARGE SCALE GENOMIC DNA]</scope>
    <source>
        <strain evidence="2 3">DSM 26424</strain>
    </source>
</reference>
<name>A0A1G8PUL0_9RHOB</name>
<dbReference type="Gene3D" id="1.10.3680.10">
    <property type="entry name" value="TerB-like"/>
    <property type="match status" value="1"/>
</dbReference>
<keyword evidence="3" id="KW-1185">Reference proteome</keyword>
<organism evidence="2 3">
    <name type="scientific">Salipiger marinus</name>
    <dbReference type="NCBI Taxonomy" id="555512"/>
    <lineage>
        <taxon>Bacteria</taxon>
        <taxon>Pseudomonadati</taxon>
        <taxon>Pseudomonadota</taxon>
        <taxon>Alphaproteobacteria</taxon>
        <taxon>Rhodobacterales</taxon>
        <taxon>Roseobacteraceae</taxon>
        <taxon>Salipiger</taxon>
    </lineage>
</organism>
<protein>
    <submittedName>
        <fullName evidence="2">Tellurite resistance protein TerB</fullName>
    </submittedName>
</protein>
<sequence>MFGKLKERLTGGAKRLQGKTDLLEGVCSMAALVACADGDIEDSEVEATLDALIGHATLGEAFGPSEIERALDKQLKRAKGGAAGKLALKREIEEMKAKNAADDLEMALMIALDVASADGEVEPEERKVLDDLAKRLGFNLANYL</sequence>
<dbReference type="PROSITE" id="PS51257">
    <property type="entry name" value="PROKAR_LIPOPROTEIN"/>
    <property type="match status" value="1"/>
</dbReference>
<gene>
    <name evidence="2" type="ORF">SAMN04487993_1013132</name>
</gene>
<evidence type="ECO:0000259" key="1">
    <source>
        <dbReference type="Pfam" id="PF05099"/>
    </source>
</evidence>
<dbReference type="SUPFAM" id="SSF158682">
    <property type="entry name" value="TerB-like"/>
    <property type="match status" value="1"/>
</dbReference>
<dbReference type="STRING" id="555512.SAMN04487993_1013132"/>